<dbReference type="AlphaFoldDB" id="A0A059E9Z1"/>
<feature type="transmembrane region" description="Helical" evidence="2">
    <location>
        <begin position="489"/>
        <end position="507"/>
    </location>
</feature>
<evidence type="ECO:0000256" key="1">
    <source>
        <dbReference type="ARBA" id="ARBA00009670"/>
    </source>
</evidence>
<dbReference type="STRING" id="1280948.HY36_13645"/>
<feature type="domain" description="ABC1 atypical kinase-like" evidence="3">
    <location>
        <begin position="97"/>
        <end position="342"/>
    </location>
</feature>
<organism evidence="4 5">
    <name type="scientific">Hyphomonas atlantica</name>
    <dbReference type="NCBI Taxonomy" id="1280948"/>
    <lineage>
        <taxon>Bacteria</taxon>
        <taxon>Pseudomonadati</taxon>
        <taxon>Pseudomonadota</taxon>
        <taxon>Alphaproteobacteria</taxon>
        <taxon>Hyphomonadales</taxon>
        <taxon>Hyphomonadaceae</taxon>
        <taxon>Hyphomonas</taxon>
    </lineage>
</organism>
<reference evidence="4 5" key="1">
    <citation type="journal article" date="2014" name="Antonie Van Leeuwenhoek">
        <title>Hyphomonas beringensis sp. nov. and Hyphomonas chukchiensis sp. nov., isolated from surface seawater of the Bering Sea and Chukchi Sea.</title>
        <authorList>
            <person name="Li C."/>
            <person name="Lai Q."/>
            <person name="Li G."/>
            <person name="Dong C."/>
            <person name="Wang J."/>
            <person name="Liao Y."/>
            <person name="Shao Z."/>
        </authorList>
    </citation>
    <scope>NUCLEOTIDE SEQUENCE [LARGE SCALE GENOMIC DNA]</scope>
    <source>
        <strain evidence="4 5">22II1-22F38</strain>
    </source>
</reference>
<comment type="caution">
    <text evidence="4">The sequence shown here is derived from an EMBL/GenBank/DDBJ whole genome shotgun (WGS) entry which is preliminary data.</text>
</comment>
<dbReference type="InterPro" id="IPR011009">
    <property type="entry name" value="Kinase-like_dom_sf"/>
</dbReference>
<dbReference type="EMBL" id="AWFH01000004">
    <property type="protein sequence ID" value="KCZ64390.1"/>
    <property type="molecule type" value="Genomic_DNA"/>
</dbReference>
<dbReference type="InterPro" id="IPR004147">
    <property type="entry name" value="ABC1_dom"/>
</dbReference>
<protein>
    <submittedName>
        <fullName evidence="4">2-polyprenylphenol 6-hydroxylase</fullName>
    </submittedName>
</protein>
<dbReference type="SUPFAM" id="SSF56112">
    <property type="entry name" value="Protein kinase-like (PK-like)"/>
    <property type="match status" value="1"/>
</dbReference>
<dbReference type="Proteomes" id="UP000024547">
    <property type="component" value="Unassembled WGS sequence"/>
</dbReference>
<dbReference type="Pfam" id="PF03109">
    <property type="entry name" value="ABC1"/>
    <property type="match status" value="1"/>
</dbReference>
<dbReference type="PATRIC" id="fig|1280948.3.peg.969"/>
<dbReference type="Gene3D" id="1.10.510.10">
    <property type="entry name" value="Transferase(Phosphotransferase) domain 1"/>
    <property type="match status" value="1"/>
</dbReference>
<keyword evidence="2" id="KW-1133">Transmembrane helix</keyword>
<accession>A0A059E9Z1</accession>
<keyword evidence="2" id="KW-0812">Transmembrane</keyword>
<name>A0A059E9Z1_9PROT</name>
<dbReference type="InterPro" id="IPR050154">
    <property type="entry name" value="UbiB_kinase"/>
</dbReference>
<evidence type="ECO:0000313" key="5">
    <source>
        <dbReference type="Proteomes" id="UP000024547"/>
    </source>
</evidence>
<dbReference type="eggNOG" id="COG0661">
    <property type="taxonomic scope" value="Bacteria"/>
</dbReference>
<keyword evidence="5" id="KW-1185">Reference proteome</keyword>
<dbReference type="PANTHER" id="PTHR10566">
    <property type="entry name" value="CHAPERONE-ACTIVITY OF BC1 COMPLEX CABC1 -RELATED"/>
    <property type="match status" value="1"/>
</dbReference>
<proteinExistence type="inferred from homology"/>
<sequence>MEPHMGMIGDYRRLMRAGIALARHDVILPGAYQTRLPLPARIAGRILRLVGGGAKGRPGQRLARALEKLGPAYIKLGQFLATRPDVFGAEVTEDLGRLKDKLPPFSMKAARAALAEEFGAADAEHLFGDLSDPVAAASLAQVHKMELAGGTRAVKILRPGIERQLTVELSAMKRAARTIEGISAESQRLKPVAFTETIAAAMMRETDLRLEAGGADEMHEISQKSGHFVVPGVDWDRTGRRVLTIDWIDGTPLTDPKALDRPGIDRKKLANDITQGFLTHAIEYGVFHADMHEGNLIITPEGKVALIDFGIIGRIGMTERRFLAEILWGFLKRDYLRVAEVHFEAGYVPATQSVGEFAQALRSIGEPVHGKPAEEVSMGRVLLQLFDYTHTFGMSLRPELVLLQKTMVQVEGVARAIDPSHNIWFASEPVVGGWIRRSFGPEGAAKLVAGNVKEITNRLKRLPEVMDRFEASLEPPAPLPPPTRRFAPWWGWFGFITALVALAIWAAK</sequence>
<evidence type="ECO:0000256" key="2">
    <source>
        <dbReference type="SAM" id="Phobius"/>
    </source>
</evidence>
<comment type="similarity">
    <text evidence="1">Belongs to the protein kinase superfamily. ADCK protein kinase family.</text>
</comment>
<evidence type="ECO:0000313" key="4">
    <source>
        <dbReference type="EMBL" id="KCZ64390.1"/>
    </source>
</evidence>
<gene>
    <name evidence="4" type="ORF">HY36_13645</name>
</gene>
<keyword evidence="2" id="KW-0472">Membrane</keyword>
<dbReference type="PANTHER" id="PTHR10566:SF113">
    <property type="entry name" value="PROTEIN ACTIVITY OF BC1 COMPLEX KINASE 7, CHLOROPLASTIC"/>
    <property type="match status" value="1"/>
</dbReference>
<evidence type="ECO:0000259" key="3">
    <source>
        <dbReference type="Pfam" id="PF03109"/>
    </source>
</evidence>